<dbReference type="SUPFAM" id="SSF48452">
    <property type="entry name" value="TPR-like"/>
    <property type="match status" value="1"/>
</dbReference>
<dbReference type="InterPro" id="IPR011990">
    <property type="entry name" value="TPR-like_helical_dom_sf"/>
</dbReference>
<dbReference type="InterPro" id="IPR001680">
    <property type="entry name" value="WD40_rpt"/>
</dbReference>
<sequence length="770" mass="85209">MGRGEKDQFELFSPDSRQLATSHRDGTIRIYDLATGRVGRTLSLGDHCTRYAFHPNGQQIAVAQASKVQVWDLVTGQATHEFAFGGAVHLAWDPDGRVIATASNNEIHLWNANTGAVMHRSPLSHRGGGILLAFDPSGEILYSGSHWFGTSRLWHVQTGRLLLSDLSFRWPDLFRTTGYLHSDSFNELWEVATGREYRTLARAQDESQFPSIHPGGRLLAVGMSDGVSLWDLDRGAELSPLRIGQVRKPSFGASGDLLAYGDAGLLRWRVQTDADGKIRVGPFERMASSSLRHHDLWSAEDLKAQVVVRANHDGAIVLRRDRPSQPLWLGPHPNCRYVAVSPDGRWIATGAHEGNAKIWDAETGRFVRELSKLSYGRVVFSPDNRWLSSGGIFWAVGTWERGPRFSGDGASFSPDSKMFAVGEQAFIRLIEVETGREVARLEDPNQERTDYSAFSPDGARIVTTNNESGSIHVWDLRLIRRQLEEFGLDWDAPPLPRPSSEAPVAPLQMTVDLGVLDRPTFAKDEPAESIIRKGTEWLAKHPDDGEMRHQRGHALLKVRRFPQAVEDFNAAFRAASDDPHLLAYRGVARFAAGQLDEAIADLEGSLKSKPDQRDISEQLARACNQLARILSLGPEPRRDPARALALARRALELEPDNPPYLQTIGIALCRAGHHADAISFLERSLAIGEDRLKALDLLFLAMARHGLGQSEQASADFDRALRRIQANPPPSTAQAQAMASLRAEAESTLRRPVLTLPTDVFAPVQSEIRP</sequence>
<dbReference type="Pfam" id="PF13432">
    <property type="entry name" value="TPR_16"/>
    <property type="match status" value="1"/>
</dbReference>
<accession>A0AAU7CT17</accession>
<gene>
    <name evidence="3" type="ORF">V5E97_19000</name>
</gene>
<dbReference type="Gene3D" id="1.25.40.10">
    <property type="entry name" value="Tetratricopeptide repeat domain"/>
    <property type="match status" value="2"/>
</dbReference>
<dbReference type="Pfam" id="PF12894">
    <property type="entry name" value="ANAPC4_WD40"/>
    <property type="match status" value="1"/>
</dbReference>
<protein>
    <submittedName>
        <fullName evidence="3">Tetratricopeptide repeat protein</fullName>
    </submittedName>
</protein>
<dbReference type="InterPro" id="IPR015943">
    <property type="entry name" value="WD40/YVTN_repeat-like_dom_sf"/>
</dbReference>
<dbReference type="RefSeq" id="WP_406700878.1">
    <property type="nucleotide sequence ID" value="NZ_CP155447.1"/>
</dbReference>
<feature type="repeat" description="WD" evidence="1">
    <location>
        <begin position="12"/>
        <end position="41"/>
    </location>
</feature>
<evidence type="ECO:0000259" key="2">
    <source>
        <dbReference type="Pfam" id="PF12894"/>
    </source>
</evidence>
<organism evidence="3">
    <name type="scientific">Singulisphaera sp. Ch08</name>
    <dbReference type="NCBI Taxonomy" id="3120278"/>
    <lineage>
        <taxon>Bacteria</taxon>
        <taxon>Pseudomonadati</taxon>
        <taxon>Planctomycetota</taxon>
        <taxon>Planctomycetia</taxon>
        <taxon>Isosphaerales</taxon>
        <taxon>Isosphaeraceae</taxon>
        <taxon>Singulisphaera</taxon>
    </lineage>
</organism>
<dbReference type="Gene3D" id="2.130.10.10">
    <property type="entry name" value="YVTN repeat-like/Quinoprotein amine dehydrogenase"/>
    <property type="match status" value="4"/>
</dbReference>
<dbReference type="SUPFAM" id="SSF50978">
    <property type="entry name" value="WD40 repeat-like"/>
    <property type="match status" value="1"/>
</dbReference>
<feature type="domain" description="Anaphase-promoting complex subunit 4-like WD40" evidence="2">
    <location>
        <begin position="56"/>
        <end position="123"/>
    </location>
</feature>
<dbReference type="PANTHER" id="PTHR19879">
    <property type="entry name" value="TRANSCRIPTION INITIATION FACTOR TFIID"/>
    <property type="match status" value="1"/>
</dbReference>
<reference evidence="3" key="1">
    <citation type="submission" date="2024-05" db="EMBL/GenBank/DDBJ databases">
        <title>Planctomycetes of the genus Singulisphaera possess chitinolytic capabilities.</title>
        <authorList>
            <person name="Ivanova A."/>
        </authorList>
    </citation>
    <scope>NUCLEOTIDE SEQUENCE</scope>
    <source>
        <strain evidence="3">Ch08T</strain>
    </source>
</reference>
<dbReference type="InterPro" id="IPR036322">
    <property type="entry name" value="WD40_repeat_dom_sf"/>
</dbReference>
<feature type="repeat" description="WD" evidence="1">
    <location>
        <begin position="338"/>
        <end position="369"/>
    </location>
</feature>
<dbReference type="EMBL" id="CP155447">
    <property type="protein sequence ID" value="XBH08042.1"/>
    <property type="molecule type" value="Genomic_DNA"/>
</dbReference>
<dbReference type="InterPro" id="IPR024977">
    <property type="entry name" value="Apc4-like_WD40_dom"/>
</dbReference>
<dbReference type="SMART" id="SM00028">
    <property type="entry name" value="TPR"/>
    <property type="match status" value="5"/>
</dbReference>
<proteinExistence type="predicted"/>
<name>A0AAU7CT17_9BACT</name>
<dbReference type="AlphaFoldDB" id="A0AAU7CT17"/>
<dbReference type="InterPro" id="IPR019734">
    <property type="entry name" value="TPR_rpt"/>
</dbReference>
<evidence type="ECO:0000313" key="3">
    <source>
        <dbReference type="EMBL" id="XBH08042.1"/>
    </source>
</evidence>
<dbReference type="Pfam" id="PF00400">
    <property type="entry name" value="WD40"/>
    <property type="match status" value="2"/>
</dbReference>
<keyword evidence="1" id="KW-0853">WD repeat</keyword>
<dbReference type="PROSITE" id="PS50082">
    <property type="entry name" value="WD_REPEATS_2"/>
    <property type="match status" value="2"/>
</dbReference>
<dbReference type="PANTHER" id="PTHR19879:SF9">
    <property type="entry name" value="TRANSCRIPTION INITIATION FACTOR TFIID SUBUNIT 5"/>
    <property type="match status" value="1"/>
</dbReference>
<evidence type="ECO:0000256" key="1">
    <source>
        <dbReference type="PROSITE-ProRule" id="PRU00221"/>
    </source>
</evidence>
<dbReference type="SMART" id="SM00320">
    <property type="entry name" value="WD40"/>
    <property type="match status" value="7"/>
</dbReference>